<proteinExistence type="inferred from homology"/>
<feature type="transmembrane region" description="Helical" evidence="7">
    <location>
        <begin position="357"/>
        <end position="380"/>
    </location>
</feature>
<sequence>MSEKKLENTLSHSQDFEGVEEGIVTEGILDLADSLTDAGKYCYAGLCAVTLHKLNNNDWDKPFCDKCIKCIVKHLQLPKQVMPIMELLVTGEMENSLESFLDVLKSETVLENNLNILLQDLIAIAVQEGEYDARWRVLIRHLAELFGAPFEEMELYEITVVHCLTNDEHVPTEEEKKKSRNRERLVKAKRYALIGLATLGGGALIGVTGGLAAPAISTGLVSLMGGSAVLASLGYGAGAAMVGTLFGAAGAGLAGYKMNKRVGEIEEFGFGQLQTQGIGNDNIASVTTPQLDITIALSGWIKDESEEDFTRPWKCLFASREQYYLRYESEYLLELGKAIEYIASIAISMATQEALKYTILSGIVSAIAWPAGLLGFASVIDNPWGVCCRRSAQVGKHLADVLLNREHGRRPVTLIGYSLGARVIYYCLREMSERENCHGLILDAYLIGAPCTGRKKRWDQISKVVAGKIVNAYCKTDWLLRFLYRTLSMHTVAGLQPIESSNPNLINIDLSHLVTGHGEYPDKMNLVLKELGIRIIESESQGTLPTVQSDNTLTVPPDKPNINKSHSDSVLLQKEN</sequence>
<comment type="similarity">
    <text evidence="2">Belongs to the TMCO4 family.</text>
</comment>
<reference evidence="8" key="1">
    <citation type="submission" date="2022-01" db="EMBL/GenBank/DDBJ databases">
        <authorList>
            <person name="King R."/>
        </authorList>
    </citation>
    <scope>NUCLEOTIDE SEQUENCE</scope>
</reference>
<name>A0A9P0ECM5_NEZVI</name>
<evidence type="ECO:0000313" key="8">
    <source>
        <dbReference type="EMBL" id="CAH1394940.1"/>
    </source>
</evidence>
<evidence type="ECO:0000313" key="9">
    <source>
        <dbReference type="Proteomes" id="UP001152798"/>
    </source>
</evidence>
<dbReference type="InterPro" id="IPR007941">
    <property type="entry name" value="DUF726"/>
</dbReference>
<dbReference type="OrthoDB" id="277931at2759"/>
<dbReference type="Gene3D" id="3.40.50.1820">
    <property type="entry name" value="alpha/beta hydrolase"/>
    <property type="match status" value="1"/>
</dbReference>
<keyword evidence="3 7" id="KW-0812">Transmembrane</keyword>
<dbReference type="InterPro" id="IPR029058">
    <property type="entry name" value="AB_hydrolase_fold"/>
</dbReference>
<keyword evidence="5 7" id="KW-0472">Membrane</keyword>
<evidence type="ECO:0000256" key="5">
    <source>
        <dbReference type="ARBA" id="ARBA00023136"/>
    </source>
</evidence>
<dbReference type="PANTHER" id="PTHR17920">
    <property type="entry name" value="TRANSMEMBRANE AND COILED-COIL DOMAIN-CONTAINING PROTEIN 4 TMCO4"/>
    <property type="match status" value="1"/>
</dbReference>
<evidence type="ECO:0000256" key="2">
    <source>
        <dbReference type="ARBA" id="ARBA00009824"/>
    </source>
</evidence>
<evidence type="ECO:0000256" key="6">
    <source>
        <dbReference type="SAM" id="MobiDB-lite"/>
    </source>
</evidence>
<keyword evidence="4 7" id="KW-1133">Transmembrane helix</keyword>
<feature type="transmembrane region" description="Helical" evidence="7">
    <location>
        <begin position="191"/>
        <end position="213"/>
    </location>
</feature>
<feature type="region of interest" description="Disordered" evidence="6">
    <location>
        <begin position="546"/>
        <end position="576"/>
    </location>
</feature>
<keyword evidence="9" id="KW-1185">Reference proteome</keyword>
<gene>
    <name evidence="8" type="ORF">NEZAVI_LOCUS5300</name>
</gene>
<dbReference type="AlphaFoldDB" id="A0A9P0ECM5"/>
<dbReference type="EMBL" id="OV725079">
    <property type="protein sequence ID" value="CAH1394940.1"/>
    <property type="molecule type" value="Genomic_DNA"/>
</dbReference>
<dbReference type="PANTHER" id="PTHR17920:SF3">
    <property type="entry name" value="TRANSMEMBRANE AND COILED-COIL DOMAIN-CONTAINING PROTEIN 4"/>
    <property type="match status" value="1"/>
</dbReference>
<dbReference type="SUPFAM" id="SSF53474">
    <property type="entry name" value="alpha/beta-Hydrolases"/>
    <property type="match status" value="1"/>
</dbReference>
<evidence type="ECO:0008006" key="10">
    <source>
        <dbReference type="Google" id="ProtNLM"/>
    </source>
</evidence>
<feature type="transmembrane region" description="Helical" evidence="7">
    <location>
        <begin position="233"/>
        <end position="256"/>
    </location>
</feature>
<accession>A0A9P0ECM5</accession>
<dbReference type="GO" id="GO:0016020">
    <property type="term" value="C:membrane"/>
    <property type="evidence" value="ECO:0007669"/>
    <property type="project" value="UniProtKB-SubCell"/>
</dbReference>
<evidence type="ECO:0000256" key="3">
    <source>
        <dbReference type="ARBA" id="ARBA00022692"/>
    </source>
</evidence>
<evidence type="ECO:0000256" key="7">
    <source>
        <dbReference type="SAM" id="Phobius"/>
    </source>
</evidence>
<protein>
    <recommendedName>
        <fullName evidence="10">Transmembrane and coiled-coil domain-containing protein 4</fullName>
    </recommendedName>
</protein>
<dbReference type="Proteomes" id="UP001152798">
    <property type="component" value="Chromosome 3"/>
</dbReference>
<dbReference type="Pfam" id="PF05277">
    <property type="entry name" value="DUF726"/>
    <property type="match status" value="1"/>
</dbReference>
<evidence type="ECO:0000256" key="4">
    <source>
        <dbReference type="ARBA" id="ARBA00022989"/>
    </source>
</evidence>
<comment type="subcellular location">
    <subcellularLocation>
        <location evidence="1">Membrane</location>
        <topology evidence="1">Multi-pass membrane protein</topology>
    </subcellularLocation>
</comment>
<organism evidence="8 9">
    <name type="scientific">Nezara viridula</name>
    <name type="common">Southern green stink bug</name>
    <name type="synonym">Cimex viridulus</name>
    <dbReference type="NCBI Taxonomy" id="85310"/>
    <lineage>
        <taxon>Eukaryota</taxon>
        <taxon>Metazoa</taxon>
        <taxon>Ecdysozoa</taxon>
        <taxon>Arthropoda</taxon>
        <taxon>Hexapoda</taxon>
        <taxon>Insecta</taxon>
        <taxon>Pterygota</taxon>
        <taxon>Neoptera</taxon>
        <taxon>Paraneoptera</taxon>
        <taxon>Hemiptera</taxon>
        <taxon>Heteroptera</taxon>
        <taxon>Panheteroptera</taxon>
        <taxon>Pentatomomorpha</taxon>
        <taxon>Pentatomoidea</taxon>
        <taxon>Pentatomidae</taxon>
        <taxon>Pentatominae</taxon>
        <taxon>Nezara</taxon>
    </lineage>
</organism>
<evidence type="ECO:0000256" key="1">
    <source>
        <dbReference type="ARBA" id="ARBA00004141"/>
    </source>
</evidence>